<keyword evidence="6" id="KW-0460">Magnesium</keyword>
<keyword evidence="4" id="KW-0378">Hydrolase</keyword>
<evidence type="ECO:0000256" key="6">
    <source>
        <dbReference type="ARBA" id="ARBA00022842"/>
    </source>
</evidence>
<dbReference type="GO" id="GO:0008408">
    <property type="term" value="F:3'-5' exonuclease activity"/>
    <property type="evidence" value="ECO:0007669"/>
    <property type="project" value="InterPro"/>
</dbReference>
<keyword evidence="7" id="KW-0539">Nucleus</keyword>
<keyword evidence="3" id="KW-0479">Metal-binding</keyword>
<gene>
    <name evidence="11" type="ORF">EHUX00137_LOCUS42120</name>
</gene>
<proteinExistence type="predicted"/>
<evidence type="ECO:0000256" key="1">
    <source>
        <dbReference type="ARBA" id="ARBA00004123"/>
    </source>
</evidence>
<dbReference type="InterPro" id="IPR051132">
    <property type="entry name" value="3-5_Exonuclease_domain"/>
</dbReference>
<organism evidence="11">
    <name type="scientific">Emiliania huxleyi</name>
    <name type="common">Coccolithophore</name>
    <name type="synonym">Pontosphaera huxleyi</name>
    <dbReference type="NCBI Taxonomy" id="2903"/>
    <lineage>
        <taxon>Eukaryota</taxon>
        <taxon>Haptista</taxon>
        <taxon>Haptophyta</taxon>
        <taxon>Prymnesiophyceae</taxon>
        <taxon>Isochrysidales</taxon>
        <taxon>Noelaerhabdaceae</taxon>
        <taxon>Emiliania</taxon>
    </lineage>
</organism>
<protein>
    <recommendedName>
        <fullName evidence="8">3'-5' exonuclease</fullName>
    </recommendedName>
    <alternativeName>
        <fullName evidence="9">Werner Syndrome-like exonuclease</fullName>
    </alternativeName>
</protein>
<evidence type="ECO:0000256" key="7">
    <source>
        <dbReference type="ARBA" id="ARBA00023242"/>
    </source>
</evidence>
<evidence type="ECO:0000256" key="5">
    <source>
        <dbReference type="ARBA" id="ARBA00022839"/>
    </source>
</evidence>
<evidence type="ECO:0000256" key="2">
    <source>
        <dbReference type="ARBA" id="ARBA00022722"/>
    </source>
</evidence>
<dbReference type="GO" id="GO:0006139">
    <property type="term" value="P:nucleobase-containing compound metabolic process"/>
    <property type="evidence" value="ECO:0007669"/>
    <property type="project" value="InterPro"/>
</dbReference>
<dbReference type="SMART" id="SM00474">
    <property type="entry name" value="35EXOc"/>
    <property type="match status" value="1"/>
</dbReference>
<dbReference type="PANTHER" id="PTHR13620:SF109">
    <property type="entry name" value="3'-5' EXONUCLEASE"/>
    <property type="match status" value="1"/>
</dbReference>
<dbReference type="PANTHER" id="PTHR13620">
    <property type="entry name" value="3-5 EXONUCLEASE"/>
    <property type="match status" value="1"/>
</dbReference>
<accession>A0A7S3TRN8</accession>
<keyword evidence="2" id="KW-0540">Nuclease</keyword>
<dbReference type="Pfam" id="PF01612">
    <property type="entry name" value="DNA_pol_A_exo1"/>
    <property type="match status" value="1"/>
</dbReference>
<evidence type="ECO:0000313" key="11">
    <source>
        <dbReference type="EMBL" id="CAE0590541.1"/>
    </source>
</evidence>
<evidence type="ECO:0000256" key="4">
    <source>
        <dbReference type="ARBA" id="ARBA00022801"/>
    </source>
</evidence>
<name>A0A7S3TRN8_EMIHU</name>
<dbReference type="SUPFAM" id="SSF53098">
    <property type="entry name" value="Ribonuclease H-like"/>
    <property type="match status" value="1"/>
</dbReference>
<evidence type="ECO:0000259" key="10">
    <source>
        <dbReference type="SMART" id="SM00474"/>
    </source>
</evidence>
<dbReference type="InterPro" id="IPR012337">
    <property type="entry name" value="RNaseH-like_sf"/>
</dbReference>
<keyword evidence="5" id="KW-0269">Exonuclease</keyword>
<reference evidence="11" key="1">
    <citation type="submission" date="2021-01" db="EMBL/GenBank/DDBJ databases">
        <authorList>
            <person name="Corre E."/>
            <person name="Pelletier E."/>
            <person name="Niang G."/>
            <person name="Scheremetjew M."/>
            <person name="Finn R."/>
            <person name="Kale V."/>
            <person name="Holt S."/>
            <person name="Cochrane G."/>
            <person name="Meng A."/>
            <person name="Brown T."/>
            <person name="Cohen L."/>
        </authorList>
    </citation>
    <scope>NUCLEOTIDE SEQUENCE</scope>
    <source>
        <strain evidence="11">379</strain>
    </source>
</reference>
<dbReference type="AlphaFoldDB" id="A0A7S3TRN8"/>
<dbReference type="GO" id="GO:0005634">
    <property type="term" value="C:nucleus"/>
    <property type="evidence" value="ECO:0007669"/>
    <property type="project" value="UniProtKB-SubCell"/>
</dbReference>
<sequence length="380" mass="40535">MWGQDFRSCFLRPPGPRALCERALSSSVPRSRSIPSFASSSSSSARVSPQDMLLLLLATSGLLLPGIGEKVVTHATSAADVRSWVEEHCSAPGVVGFDTETRPSHRKGRPNPPAVIQLSTMHACLVAQVYVAPRHRLGRRGAWVESAREAREGADGVRHALTATLEDRSILKAGVGVDNDAIDLWQFWGLEVNGRVELAGVAERSRSLARLLATTTGVELSKPKALQASDWAAPLGERQVAYAAADAWAGRAIYERLSSLDASSFGLDAVAALLDAGERSCCELYAMRRARQAARAALADVAAQLGEEGLPHRLGSGEESHASAKRVITALSGHARTVARSLADSKDTRLPVDSVLDAAPEIDEVSTLGREDRSGVVQRK</sequence>
<dbReference type="InterPro" id="IPR002562">
    <property type="entry name" value="3'-5'_exonuclease_dom"/>
</dbReference>
<evidence type="ECO:0000256" key="8">
    <source>
        <dbReference type="ARBA" id="ARBA00040531"/>
    </source>
</evidence>
<evidence type="ECO:0000256" key="3">
    <source>
        <dbReference type="ARBA" id="ARBA00022723"/>
    </source>
</evidence>
<dbReference type="CDD" id="cd06141">
    <property type="entry name" value="WRN_exo"/>
    <property type="match status" value="1"/>
</dbReference>
<dbReference type="GO" id="GO:0003676">
    <property type="term" value="F:nucleic acid binding"/>
    <property type="evidence" value="ECO:0007669"/>
    <property type="project" value="InterPro"/>
</dbReference>
<dbReference type="InterPro" id="IPR036397">
    <property type="entry name" value="RNaseH_sf"/>
</dbReference>
<evidence type="ECO:0000256" key="9">
    <source>
        <dbReference type="ARBA" id="ARBA00042761"/>
    </source>
</evidence>
<feature type="domain" description="3'-5' exonuclease" evidence="10">
    <location>
        <begin position="72"/>
        <end position="262"/>
    </location>
</feature>
<comment type="subcellular location">
    <subcellularLocation>
        <location evidence="1">Nucleus</location>
    </subcellularLocation>
</comment>
<dbReference type="EMBL" id="HBIR01054043">
    <property type="protein sequence ID" value="CAE0590541.1"/>
    <property type="molecule type" value="Transcribed_RNA"/>
</dbReference>
<dbReference type="Gene3D" id="3.30.420.10">
    <property type="entry name" value="Ribonuclease H-like superfamily/Ribonuclease H"/>
    <property type="match status" value="1"/>
</dbReference>
<dbReference type="GO" id="GO:0046872">
    <property type="term" value="F:metal ion binding"/>
    <property type="evidence" value="ECO:0007669"/>
    <property type="project" value="UniProtKB-KW"/>
</dbReference>